<evidence type="ECO:0000256" key="4">
    <source>
        <dbReference type="ARBA" id="ARBA00022989"/>
    </source>
</evidence>
<evidence type="ECO:0000256" key="7">
    <source>
        <dbReference type="ARBA" id="ARBA00035120"/>
    </source>
</evidence>
<feature type="binding site" evidence="10">
    <location>
        <position position="75"/>
    </location>
    <ligand>
        <name>Na(+)</name>
        <dbReference type="ChEBI" id="CHEBI:29101"/>
        <note>structural</note>
    </ligand>
</feature>
<keyword evidence="3 10" id="KW-0812">Transmembrane</keyword>
<reference evidence="11" key="1">
    <citation type="submission" date="2020-12" db="EMBL/GenBank/DDBJ databases">
        <title>Clostridium thailandense sp. nov., a novel acetogenic bacterium isolated from peat land soil in Thailand.</title>
        <authorList>
            <person name="Chaikitkaew S."/>
            <person name="Birkeland N.K."/>
        </authorList>
    </citation>
    <scope>NUCLEOTIDE SEQUENCE</scope>
    <source>
        <strain evidence="11">DSM 17425</strain>
    </source>
</reference>
<dbReference type="AlphaFoldDB" id="A0A934HNQ3"/>
<organism evidence="11 12">
    <name type="scientific">Clostridium aciditolerans</name>
    <dbReference type="NCBI Taxonomy" id="339861"/>
    <lineage>
        <taxon>Bacteria</taxon>
        <taxon>Bacillati</taxon>
        <taxon>Bacillota</taxon>
        <taxon>Clostridia</taxon>
        <taxon>Eubacteriales</taxon>
        <taxon>Clostridiaceae</taxon>
        <taxon>Clostridium</taxon>
    </lineage>
</organism>
<evidence type="ECO:0000256" key="3">
    <source>
        <dbReference type="ARBA" id="ARBA00022692"/>
    </source>
</evidence>
<evidence type="ECO:0000256" key="10">
    <source>
        <dbReference type="HAMAP-Rule" id="MF_00454"/>
    </source>
</evidence>
<evidence type="ECO:0000256" key="6">
    <source>
        <dbReference type="ARBA" id="ARBA00023303"/>
    </source>
</evidence>
<evidence type="ECO:0000313" key="11">
    <source>
        <dbReference type="EMBL" id="MBI6871505.1"/>
    </source>
</evidence>
<keyword evidence="5 10" id="KW-0472">Membrane</keyword>
<keyword evidence="10" id="KW-0479">Metal-binding</keyword>
<dbReference type="InterPro" id="IPR003691">
    <property type="entry name" value="FluC"/>
</dbReference>
<dbReference type="PANTHER" id="PTHR28259:SF1">
    <property type="entry name" value="FLUORIDE EXPORT PROTEIN 1-RELATED"/>
    <property type="match status" value="1"/>
</dbReference>
<keyword evidence="12" id="KW-1185">Reference proteome</keyword>
<keyword evidence="10" id="KW-0406">Ion transport</keyword>
<comment type="similarity">
    <text evidence="7 10">Belongs to the fluoride channel Fluc/FEX (TC 1.A.43) family.</text>
</comment>
<keyword evidence="10" id="KW-0915">Sodium</keyword>
<comment type="catalytic activity">
    <reaction evidence="8">
        <text>fluoride(in) = fluoride(out)</text>
        <dbReference type="Rhea" id="RHEA:76159"/>
        <dbReference type="ChEBI" id="CHEBI:17051"/>
    </reaction>
    <physiologicalReaction direction="left-to-right" evidence="8">
        <dbReference type="Rhea" id="RHEA:76160"/>
    </physiologicalReaction>
</comment>
<accession>A0A934HNQ3</accession>
<evidence type="ECO:0000256" key="2">
    <source>
        <dbReference type="ARBA" id="ARBA00022475"/>
    </source>
</evidence>
<comment type="caution">
    <text evidence="11">The sequence shown here is derived from an EMBL/GenBank/DDBJ whole genome shotgun (WGS) entry which is preliminary data.</text>
</comment>
<evidence type="ECO:0000256" key="9">
    <source>
        <dbReference type="ARBA" id="ARBA00049940"/>
    </source>
</evidence>
<comment type="function">
    <text evidence="9 10">Fluoride-specific ion channel. Important for reducing fluoride concentration in the cell, thus reducing its toxicity.</text>
</comment>
<keyword evidence="4 10" id="KW-1133">Transmembrane helix</keyword>
<keyword evidence="6 10" id="KW-0407">Ion channel</keyword>
<comment type="activity regulation">
    <text evidence="10">Na(+) is not transported, but it plays an essential structural role and its presence is essential for fluoride channel function.</text>
</comment>
<name>A0A934HNQ3_9CLOT</name>
<gene>
    <name evidence="10" type="primary">fluC</name>
    <name evidence="10" type="synonym">crcB</name>
    <name evidence="11" type="ORF">I6U51_02145</name>
</gene>
<keyword evidence="10" id="KW-0813">Transport</keyword>
<dbReference type="PANTHER" id="PTHR28259">
    <property type="entry name" value="FLUORIDE EXPORT PROTEIN 1-RELATED"/>
    <property type="match status" value="1"/>
</dbReference>
<proteinExistence type="inferred from homology"/>
<feature type="transmembrane region" description="Helical" evidence="10">
    <location>
        <begin position="103"/>
        <end position="125"/>
    </location>
</feature>
<dbReference type="GO" id="GO:0005886">
    <property type="term" value="C:plasma membrane"/>
    <property type="evidence" value="ECO:0007669"/>
    <property type="project" value="UniProtKB-SubCell"/>
</dbReference>
<dbReference type="GO" id="GO:0140114">
    <property type="term" value="P:cellular detoxification of fluoride"/>
    <property type="evidence" value="ECO:0007669"/>
    <property type="project" value="UniProtKB-UniRule"/>
</dbReference>
<feature type="binding site" evidence="10">
    <location>
        <position position="78"/>
    </location>
    <ligand>
        <name>Na(+)</name>
        <dbReference type="ChEBI" id="CHEBI:29101"/>
        <note>structural</note>
    </ligand>
</feature>
<protein>
    <recommendedName>
        <fullName evidence="10">Fluoride-specific ion channel FluC</fullName>
    </recommendedName>
</protein>
<feature type="transmembrane region" description="Helical" evidence="10">
    <location>
        <begin position="33"/>
        <end position="53"/>
    </location>
</feature>
<evidence type="ECO:0000256" key="1">
    <source>
        <dbReference type="ARBA" id="ARBA00004651"/>
    </source>
</evidence>
<evidence type="ECO:0000313" key="12">
    <source>
        <dbReference type="Proteomes" id="UP000622687"/>
    </source>
</evidence>
<dbReference type="GO" id="GO:0062054">
    <property type="term" value="F:fluoride channel activity"/>
    <property type="evidence" value="ECO:0007669"/>
    <property type="project" value="UniProtKB-UniRule"/>
</dbReference>
<dbReference type="RefSeq" id="WP_211140953.1">
    <property type="nucleotide sequence ID" value="NZ_JAEEGB010000003.1"/>
</dbReference>
<comment type="subcellular location">
    <subcellularLocation>
        <location evidence="1 10">Cell membrane</location>
        <topology evidence="1 10">Multi-pass membrane protein</topology>
    </subcellularLocation>
</comment>
<dbReference type="GO" id="GO:0046872">
    <property type="term" value="F:metal ion binding"/>
    <property type="evidence" value="ECO:0007669"/>
    <property type="project" value="UniProtKB-KW"/>
</dbReference>
<evidence type="ECO:0000256" key="5">
    <source>
        <dbReference type="ARBA" id="ARBA00023136"/>
    </source>
</evidence>
<keyword evidence="2 10" id="KW-1003">Cell membrane</keyword>
<dbReference type="HAMAP" id="MF_00454">
    <property type="entry name" value="FluC"/>
    <property type="match status" value="1"/>
</dbReference>
<dbReference type="EMBL" id="JAEEGB010000003">
    <property type="protein sequence ID" value="MBI6871505.1"/>
    <property type="molecule type" value="Genomic_DNA"/>
</dbReference>
<dbReference type="Proteomes" id="UP000622687">
    <property type="component" value="Unassembled WGS sequence"/>
</dbReference>
<dbReference type="Pfam" id="PF02537">
    <property type="entry name" value="CRCB"/>
    <property type="match status" value="1"/>
</dbReference>
<evidence type="ECO:0000256" key="8">
    <source>
        <dbReference type="ARBA" id="ARBA00035585"/>
    </source>
</evidence>
<sequence>MRKYIFIGIGGFFGAILRLYIKAFPIQNYKELVPLNILFINVMGSFLLALITTTTLEVWEINSDIRLGICTGFLGAYTTFSTMCKEAVTFLDKGDYFSAVTYLTNSVFLGIAAAYLGVVVAREFVYKLVTKKAYKYD</sequence>
<feature type="transmembrane region" description="Helical" evidence="10">
    <location>
        <begin position="5"/>
        <end position="21"/>
    </location>
</feature>